<accession>A0ABS6Z5M1</accession>
<evidence type="ECO:0000256" key="5">
    <source>
        <dbReference type="ARBA" id="ARBA00022741"/>
    </source>
</evidence>
<evidence type="ECO:0000259" key="10">
    <source>
        <dbReference type="Pfam" id="PF07730"/>
    </source>
</evidence>
<evidence type="ECO:0000256" key="2">
    <source>
        <dbReference type="ARBA" id="ARBA00012438"/>
    </source>
</evidence>
<comment type="caution">
    <text evidence="11">The sequence shown here is derived from an EMBL/GenBank/DDBJ whole genome shotgun (WGS) entry which is preliminary data.</text>
</comment>
<dbReference type="PANTHER" id="PTHR24421">
    <property type="entry name" value="NITRATE/NITRITE SENSOR PROTEIN NARX-RELATED"/>
    <property type="match status" value="1"/>
</dbReference>
<organism evidence="11 12">
    <name type="scientific">Streptomyces bambusae</name>
    <dbReference type="NCBI Taxonomy" id="1550616"/>
    <lineage>
        <taxon>Bacteria</taxon>
        <taxon>Bacillati</taxon>
        <taxon>Actinomycetota</taxon>
        <taxon>Actinomycetes</taxon>
        <taxon>Kitasatosporales</taxon>
        <taxon>Streptomycetaceae</taxon>
        <taxon>Streptomyces</taxon>
    </lineage>
</organism>
<dbReference type="EC" id="2.7.13.3" evidence="2"/>
<feature type="transmembrane region" description="Helical" evidence="9">
    <location>
        <begin position="21"/>
        <end position="39"/>
    </location>
</feature>
<keyword evidence="8" id="KW-0902">Two-component regulatory system</keyword>
<dbReference type="Gene3D" id="3.30.565.10">
    <property type="entry name" value="Histidine kinase-like ATPase, C-terminal domain"/>
    <property type="match status" value="1"/>
</dbReference>
<evidence type="ECO:0000256" key="9">
    <source>
        <dbReference type="SAM" id="Phobius"/>
    </source>
</evidence>
<dbReference type="Gene3D" id="1.20.5.1930">
    <property type="match status" value="1"/>
</dbReference>
<gene>
    <name evidence="11" type="ORF">GPJ59_14535</name>
</gene>
<keyword evidence="7" id="KW-0067">ATP-binding</keyword>
<keyword evidence="9" id="KW-1133">Transmembrane helix</keyword>
<protein>
    <recommendedName>
        <fullName evidence="2">histidine kinase</fullName>
        <ecNumber evidence="2">2.7.13.3</ecNumber>
    </recommendedName>
</protein>
<dbReference type="CDD" id="cd16917">
    <property type="entry name" value="HATPase_UhpB-NarQ-NarX-like"/>
    <property type="match status" value="1"/>
</dbReference>
<feature type="transmembrane region" description="Helical" evidence="9">
    <location>
        <begin position="68"/>
        <end position="85"/>
    </location>
</feature>
<evidence type="ECO:0000256" key="1">
    <source>
        <dbReference type="ARBA" id="ARBA00000085"/>
    </source>
</evidence>
<keyword evidence="5" id="KW-0547">Nucleotide-binding</keyword>
<dbReference type="EMBL" id="WTFF01000086">
    <property type="protein sequence ID" value="MBW5483068.1"/>
    <property type="molecule type" value="Genomic_DNA"/>
</dbReference>
<dbReference type="PANTHER" id="PTHR24421:SF10">
    <property type="entry name" value="NITRATE_NITRITE SENSOR PROTEIN NARQ"/>
    <property type="match status" value="1"/>
</dbReference>
<dbReference type="InterPro" id="IPR036890">
    <property type="entry name" value="HATPase_C_sf"/>
</dbReference>
<comment type="catalytic activity">
    <reaction evidence="1">
        <text>ATP + protein L-histidine = ADP + protein N-phospho-L-histidine.</text>
        <dbReference type="EC" id="2.7.13.3"/>
    </reaction>
</comment>
<keyword evidence="9" id="KW-0472">Membrane</keyword>
<reference evidence="11 12" key="1">
    <citation type="submission" date="2019-12" db="EMBL/GenBank/DDBJ databases">
        <title>Genome sequence of Streptomyces bambusae.</title>
        <authorList>
            <person name="Bansal K."/>
            <person name="Choksket S."/>
            <person name="Korpole S."/>
            <person name="Patil P.B."/>
        </authorList>
    </citation>
    <scope>NUCLEOTIDE SEQUENCE [LARGE SCALE GENOMIC DNA]</scope>
    <source>
        <strain evidence="11 12">SK60</strain>
    </source>
</reference>
<evidence type="ECO:0000313" key="12">
    <source>
        <dbReference type="Proteomes" id="UP000812013"/>
    </source>
</evidence>
<keyword evidence="9" id="KW-0812">Transmembrane</keyword>
<evidence type="ECO:0000313" key="11">
    <source>
        <dbReference type="EMBL" id="MBW5483068.1"/>
    </source>
</evidence>
<evidence type="ECO:0000256" key="4">
    <source>
        <dbReference type="ARBA" id="ARBA00022679"/>
    </source>
</evidence>
<feature type="transmembrane region" description="Helical" evidence="9">
    <location>
        <begin position="45"/>
        <end position="61"/>
    </location>
</feature>
<evidence type="ECO:0000256" key="3">
    <source>
        <dbReference type="ARBA" id="ARBA00022553"/>
    </source>
</evidence>
<evidence type="ECO:0000256" key="8">
    <source>
        <dbReference type="ARBA" id="ARBA00023012"/>
    </source>
</evidence>
<dbReference type="Pfam" id="PF07730">
    <property type="entry name" value="HisKA_3"/>
    <property type="match status" value="1"/>
</dbReference>
<dbReference type="InterPro" id="IPR050482">
    <property type="entry name" value="Sensor_HK_TwoCompSys"/>
</dbReference>
<feature type="domain" description="Signal transduction histidine kinase subgroup 3 dimerisation and phosphoacceptor" evidence="10">
    <location>
        <begin position="141"/>
        <end position="201"/>
    </location>
</feature>
<dbReference type="GO" id="GO:0016301">
    <property type="term" value="F:kinase activity"/>
    <property type="evidence" value="ECO:0007669"/>
    <property type="project" value="UniProtKB-KW"/>
</dbReference>
<sequence>MAVPVGGARRVGRVSLKPREVYAPVLASGAVLSLVCSALNVPGRWTLPGMIALLPLIALVARWSPPRAACVAGCLGVAAAAWWPVAQLLSGGPWSWLELAGAALFWVLFAAGAAGAGLYLRRQAALARRVVREARRQQQLELARDLHDFVAHDVTAIVVLAQAARCVASRDPEQVLPLLERIETAGQSALASMDRTVHTLRMAGGGPTAPTPGLEALEELVGRFEGGLLDVDAEAAAALSREADTTAYRVAVEALTNVRRHAHGATRVRVVVRGVPDGTELSVVNDAPPRGSRRGPLVRRLSGGTGLAGLRGRVEAVGGVLNAGPGEAGGWQVSAVFPDANPSRT</sequence>
<dbReference type="SUPFAM" id="SSF55874">
    <property type="entry name" value="ATPase domain of HSP90 chaperone/DNA topoisomerase II/histidine kinase"/>
    <property type="match status" value="1"/>
</dbReference>
<evidence type="ECO:0000256" key="7">
    <source>
        <dbReference type="ARBA" id="ARBA00022840"/>
    </source>
</evidence>
<feature type="transmembrane region" description="Helical" evidence="9">
    <location>
        <begin position="97"/>
        <end position="120"/>
    </location>
</feature>
<dbReference type="Proteomes" id="UP000812013">
    <property type="component" value="Unassembled WGS sequence"/>
</dbReference>
<keyword evidence="6 11" id="KW-0418">Kinase</keyword>
<keyword evidence="4" id="KW-0808">Transferase</keyword>
<keyword evidence="3" id="KW-0597">Phosphoprotein</keyword>
<dbReference type="InterPro" id="IPR011712">
    <property type="entry name" value="Sig_transdc_His_kin_sub3_dim/P"/>
</dbReference>
<proteinExistence type="predicted"/>
<keyword evidence="12" id="KW-1185">Reference proteome</keyword>
<name>A0ABS6Z5M1_9ACTN</name>
<evidence type="ECO:0000256" key="6">
    <source>
        <dbReference type="ARBA" id="ARBA00022777"/>
    </source>
</evidence>